<comment type="caution">
    <text evidence="1">The sequence shown here is derived from an EMBL/GenBank/DDBJ whole genome shotgun (WGS) entry which is preliminary data.</text>
</comment>
<accession>A0A2N6T5M2</accession>
<gene>
    <name evidence="1" type="ORF">CJ203_04680</name>
</gene>
<dbReference type="RefSeq" id="WP_102723739.1">
    <property type="nucleotide sequence ID" value="NZ_PNHG01000005.1"/>
</dbReference>
<organism evidence="1 2">
    <name type="scientific">Corynebacterium tuscaniense</name>
    <dbReference type="NCBI Taxonomy" id="302449"/>
    <lineage>
        <taxon>Bacteria</taxon>
        <taxon>Bacillati</taxon>
        <taxon>Actinomycetota</taxon>
        <taxon>Actinomycetes</taxon>
        <taxon>Mycobacteriales</taxon>
        <taxon>Corynebacteriaceae</taxon>
        <taxon>Corynebacterium</taxon>
    </lineage>
</organism>
<dbReference type="Proteomes" id="UP000235836">
    <property type="component" value="Unassembled WGS sequence"/>
</dbReference>
<name>A0A2N6T5M2_9CORY</name>
<evidence type="ECO:0000313" key="1">
    <source>
        <dbReference type="EMBL" id="PMC64607.1"/>
    </source>
</evidence>
<dbReference type="EMBL" id="PNHG01000005">
    <property type="protein sequence ID" value="PMC64607.1"/>
    <property type="molecule type" value="Genomic_DNA"/>
</dbReference>
<dbReference type="AlphaFoldDB" id="A0A2N6T5M2"/>
<protein>
    <submittedName>
        <fullName evidence="1">Uncharacterized protein</fullName>
    </submittedName>
</protein>
<sequence>MEPEERLAWLTSVLGPLDVADAGGGFLIGVSTDVPAAVSVGFSDVDSGLMVDGPDADSEQPTDVRCEIICAASGASPEQRAIAVARAWHALVDTKTPAQPETLLPGLVDDPALAIHHGLLREPQIFERGTPMITEPGQMTLLLELVLLTDEEYSIATEQGLDVLERRLRRRSTDLGDWNRD</sequence>
<proteinExistence type="predicted"/>
<evidence type="ECO:0000313" key="2">
    <source>
        <dbReference type="Proteomes" id="UP000235836"/>
    </source>
</evidence>
<reference evidence="1 2" key="1">
    <citation type="submission" date="2017-09" db="EMBL/GenBank/DDBJ databases">
        <title>Bacterial strain isolated from the female urinary microbiota.</title>
        <authorList>
            <person name="Thomas-White K."/>
            <person name="Kumar N."/>
            <person name="Forster S."/>
            <person name="Putonti C."/>
            <person name="Lawley T."/>
            <person name="Wolfe A.J."/>
        </authorList>
    </citation>
    <scope>NUCLEOTIDE SEQUENCE [LARGE SCALE GENOMIC DNA]</scope>
    <source>
        <strain evidence="1 2">UMB0792</strain>
    </source>
</reference>
<keyword evidence="2" id="KW-1185">Reference proteome</keyword>